<organism evidence="2 3">
    <name type="scientific">Plicaturopsis crispa FD-325 SS-3</name>
    <dbReference type="NCBI Taxonomy" id="944288"/>
    <lineage>
        <taxon>Eukaryota</taxon>
        <taxon>Fungi</taxon>
        <taxon>Dikarya</taxon>
        <taxon>Basidiomycota</taxon>
        <taxon>Agaricomycotina</taxon>
        <taxon>Agaricomycetes</taxon>
        <taxon>Agaricomycetidae</taxon>
        <taxon>Amylocorticiales</taxon>
        <taxon>Amylocorticiaceae</taxon>
        <taxon>Plicatura</taxon>
        <taxon>Plicaturopsis crispa</taxon>
    </lineage>
</organism>
<name>A0A0C9T208_PLICR</name>
<gene>
    <name evidence="2" type="ORF">PLICRDRAFT_180622</name>
</gene>
<accession>A0A0C9T208</accession>
<dbReference type="AlphaFoldDB" id="A0A0C9T208"/>
<feature type="compositionally biased region" description="Pro residues" evidence="1">
    <location>
        <begin position="233"/>
        <end position="251"/>
    </location>
</feature>
<sequence length="261" mass="28157">MGTPRQRAPNADVCRPLAAHPHHAPATPMHTHLFNQLRQQRQRCTAPPPPPQSTPATTPTAGVDACTPPPSKPRRPSPSQRTHPPRHPQCHQIAYASAPIHRPRARPVHARSGARSHRGEMHHLSSASHPVSRRVAANAARPHRLGARPRDPTPSHYVAYGTRAPPSTARQPRTSALVRGEEGATGQEQQEEHTGGKTRGEHAGARRAMQARRCDEDRRCATACPSSRGAAPASPPSSSPPPSLCLPPPPSSHMYADQAYL</sequence>
<proteinExistence type="predicted"/>
<evidence type="ECO:0000313" key="2">
    <source>
        <dbReference type="EMBL" id="KII83219.1"/>
    </source>
</evidence>
<feature type="compositionally biased region" description="Low complexity" evidence="1">
    <location>
        <begin position="223"/>
        <end position="232"/>
    </location>
</feature>
<protein>
    <submittedName>
        <fullName evidence="2">Uncharacterized protein</fullName>
    </submittedName>
</protein>
<feature type="compositionally biased region" description="Basic and acidic residues" evidence="1">
    <location>
        <begin position="190"/>
        <end position="204"/>
    </location>
</feature>
<dbReference type="EMBL" id="KN832580">
    <property type="protein sequence ID" value="KII83219.1"/>
    <property type="molecule type" value="Genomic_DNA"/>
</dbReference>
<feature type="compositionally biased region" description="Low complexity" evidence="1">
    <location>
        <begin position="16"/>
        <end position="45"/>
    </location>
</feature>
<dbReference type="HOGENOM" id="CLU_1066048_0_0_1"/>
<feature type="region of interest" description="Disordered" evidence="1">
    <location>
        <begin position="1"/>
        <end position="261"/>
    </location>
</feature>
<reference evidence="2 3" key="1">
    <citation type="submission" date="2014-06" db="EMBL/GenBank/DDBJ databases">
        <title>Evolutionary Origins and Diversification of the Mycorrhizal Mutualists.</title>
        <authorList>
            <consortium name="DOE Joint Genome Institute"/>
            <consortium name="Mycorrhizal Genomics Consortium"/>
            <person name="Kohler A."/>
            <person name="Kuo A."/>
            <person name="Nagy L.G."/>
            <person name="Floudas D."/>
            <person name="Copeland A."/>
            <person name="Barry K.W."/>
            <person name="Cichocki N."/>
            <person name="Veneault-Fourrey C."/>
            <person name="LaButti K."/>
            <person name="Lindquist E.A."/>
            <person name="Lipzen A."/>
            <person name="Lundell T."/>
            <person name="Morin E."/>
            <person name="Murat C."/>
            <person name="Riley R."/>
            <person name="Ohm R."/>
            <person name="Sun H."/>
            <person name="Tunlid A."/>
            <person name="Henrissat B."/>
            <person name="Grigoriev I.V."/>
            <person name="Hibbett D.S."/>
            <person name="Martin F."/>
        </authorList>
    </citation>
    <scope>NUCLEOTIDE SEQUENCE [LARGE SCALE GENOMIC DNA]</scope>
    <source>
        <strain evidence="2 3">FD-325 SS-3</strain>
    </source>
</reference>
<evidence type="ECO:0000256" key="1">
    <source>
        <dbReference type="SAM" id="MobiDB-lite"/>
    </source>
</evidence>
<feature type="compositionally biased region" description="Basic residues" evidence="1">
    <location>
        <begin position="101"/>
        <end position="116"/>
    </location>
</feature>
<dbReference type="Proteomes" id="UP000053263">
    <property type="component" value="Unassembled WGS sequence"/>
</dbReference>
<keyword evidence="3" id="KW-1185">Reference proteome</keyword>
<evidence type="ECO:0000313" key="3">
    <source>
        <dbReference type="Proteomes" id="UP000053263"/>
    </source>
</evidence>